<comment type="caution">
    <text evidence="2">The sequence shown here is derived from an EMBL/GenBank/DDBJ whole genome shotgun (WGS) entry which is preliminary data.</text>
</comment>
<name>A0ABV8X4N3_9LACT</name>
<evidence type="ECO:0000313" key="3">
    <source>
        <dbReference type="Proteomes" id="UP001595817"/>
    </source>
</evidence>
<reference evidence="3" key="1">
    <citation type="journal article" date="2019" name="Int. J. Syst. Evol. Microbiol.">
        <title>The Global Catalogue of Microorganisms (GCM) 10K type strain sequencing project: providing services to taxonomists for standard genome sequencing and annotation.</title>
        <authorList>
            <consortium name="The Broad Institute Genomics Platform"/>
            <consortium name="The Broad Institute Genome Sequencing Center for Infectious Disease"/>
            <person name="Wu L."/>
            <person name="Ma J."/>
        </authorList>
    </citation>
    <scope>NUCLEOTIDE SEQUENCE [LARGE SCALE GENOMIC DNA]</scope>
    <source>
        <strain evidence="3">CCUG 59778</strain>
    </source>
</reference>
<feature type="domain" description="YhfM-like" evidence="1">
    <location>
        <begin position="44"/>
        <end position="119"/>
    </location>
</feature>
<protein>
    <recommendedName>
        <fullName evidence="1">YhfM-like domain-containing protein</fullName>
    </recommendedName>
</protein>
<accession>A0ABV8X4N3</accession>
<keyword evidence="3" id="KW-1185">Reference proteome</keyword>
<evidence type="ECO:0000259" key="1">
    <source>
        <dbReference type="Pfam" id="PF26353"/>
    </source>
</evidence>
<dbReference type="Pfam" id="PF26353">
    <property type="entry name" value="YhfM"/>
    <property type="match status" value="1"/>
</dbReference>
<dbReference type="InterPro" id="IPR058780">
    <property type="entry name" value="YhfM-like_dom"/>
</dbReference>
<proteinExistence type="predicted"/>
<sequence length="125" mass="14741">MKKILLLLFLVLLVALSIWLEKPDKIEVYEFDDRIMVNEESLKTYTDPRIIQDFVESFKEAEEIKDGVDLVPPNYLVRIKDDFYSLWINESGGMIMNYNDTHTYFSLSKNGARKIYNQLVLHSDE</sequence>
<dbReference type="Proteomes" id="UP001595817">
    <property type="component" value="Unassembled WGS sequence"/>
</dbReference>
<evidence type="ECO:0000313" key="2">
    <source>
        <dbReference type="EMBL" id="MFC4409025.1"/>
    </source>
</evidence>
<organism evidence="2 3">
    <name type="scientific">Chungangia koreensis</name>
    <dbReference type="NCBI Taxonomy" id="752657"/>
    <lineage>
        <taxon>Bacteria</taxon>
        <taxon>Bacillati</taxon>
        <taxon>Bacillota</taxon>
        <taxon>Bacilli</taxon>
        <taxon>Lactobacillales</taxon>
        <taxon>Chungangia</taxon>
    </lineage>
</organism>
<gene>
    <name evidence="2" type="ORF">ACFOZY_01105</name>
</gene>
<dbReference type="RefSeq" id="WP_378151344.1">
    <property type="nucleotide sequence ID" value="NZ_JBHSEC010000001.1"/>
</dbReference>
<dbReference type="EMBL" id="JBHSEC010000001">
    <property type="protein sequence ID" value="MFC4409025.1"/>
    <property type="molecule type" value="Genomic_DNA"/>
</dbReference>